<dbReference type="Proteomes" id="UP001262889">
    <property type="component" value="Unassembled WGS sequence"/>
</dbReference>
<proteinExistence type="predicted"/>
<dbReference type="InterPro" id="IPR048279">
    <property type="entry name" value="MdtK-like"/>
</dbReference>
<evidence type="ECO:0000256" key="9">
    <source>
        <dbReference type="ARBA" id="ARBA00031636"/>
    </source>
</evidence>
<dbReference type="PIRSF" id="PIRSF006603">
    <property type="entry name" value="DinF"/>
    <property type="match status" value="1"/>
</dbReference>
<keyword evidence="5 10" id="KW-0812">Transmembrane</keyword>
<keyword evidence="4" id="KW-1003">Cell membrane</keyword>
<evidence type="ECO:0000256" key="6">
    <source>
        <dbReference type="ARBA" id="ARBA00022989"/>
    </source>
</evidence>
<dbReference type="Pfam" id="PF01554">
    <property type="entry name" value="MatE"/>
    <property type="match status" value="2"/>
</dbReference>
<feature type="transmembrane region" description="Helical" evidence="10">
    <location>
        <begin position="165"/>
        <end position="184"/>
    </location>
</feature>
<keyword evidence="3" id="KW-0050">Antiport</keyword>
<evidence type="ECO:0000256" key="7">
    <source>
        <dbReference type="ARBA" id="ARBA00023065"/>
    </source>
</evidence>
<dbReference type="PANTHER" id="PTHR43298">
    <property type="entry name" value="MULTIDRUG RESISTANCE PROTEIN NORM-RELATED"/>
    <property type="match status" value="1"/>
</dbReference>
<feature type="transmembrane region" description="Helical" evidence="10">
    <location>
        <begin position="347"/>
        <end position="372"/>
    </location>
</feature>
<feature type="transmembrane region" description="Helical" evidence="10">
    <location>
        <begin position="409"/>
        <end position="431"/>
    </location>
</feature>
<dbReference type="NCBIfam" id="TIGR00797">
    <property type="entry name" value="matE"/>
    <property type="match status" value="1"/>
</dbReference>
<evidence type="ECO:0000313" key="12">
    <source>
        <dbReference type="Proteomes" id="UP001262889"/>
    </source>
</evidence>
<dbReference type="RefSeq" id="WP_311535223.1">
    <property type="nucleotide sequence ID" value="NZ_JAVRHQ010000014.1"/>
</dbReference>
<feature type="transmembrane region" description="Helical" evidence="10">
    <location>
        <begin position="236"/>
        <end position="257"/>
    </location>
</feature>
<feature type="transmembrane region" description="Helical" evidence="10">
    <location>
        <begin position="196"/>
        <end position="216"/>
    </location>
</feature>
<feature type="transmembrane region" description="Helical" evidence="10">
    <location>
        <begin position="269"/>
        <end position="290"/>
    </location>
</feature>
<reference evidence="11 12" key="1">
    <citation type="submission" date="2023-09" db="EMBL/GenBank/DDBJ databases">
        <authorList>
            <person name="Rey-Velasco X."/>
        </authorList>
    </citation>
    <scope>NUCLEOTIDE SEQUENCE [LARGE SCALE GENOMIC DNA]</scope>
    <source>
        <strain evidence="11 12">F363</strain>
    </source>
</reference>
<feature type="transmembrane region" description="Helical" evidence="10">
    <location>
        <begin position="384"/>
        <end position="403"/>
    </location>
</feature>
<evidence type="ECO:0000256" key="4">
    <source>
        <dbReference type="ARBA" id="ARBA00022475"/>
    </source>
</evidence>
<feature type="transmembrane region" description="Helical" evidence="10">
    <location>
        <begin position="316"/>
        <end position="335"/>
    </location>
</feature>
<dbReference type="EMBL" id="JAVRHQ010000014">
    <property type="protein sequence ID" value="MDT0643604.1"/>
    <property type="molecule type" value="Genomic_DNA"/>
</dbReference>
<sequence length="442" mass="48995">METSVSFRNINRIAIPAIIAGIAEPLISLTDIAVIGNVGENSVEALAAAGIVGSFLSAIIWIVAQTKTAISAIVSQHLGANRLHAVKTLIPQAITFNLIFSLLIYGLTAFFAEAIFSAYNAEGLILEYAGEYYQIRALGYPLTLVTFAIFGIFRGLQNTLWAMKCSLTGAVVNVALDYLLVYGIEGFIPPMHLAGAAYASLSAQAVMLVMAFWFFFKKTPFHMKLSFNINPQMRPLLLMAANLFVRTAALNFAIYLANAYATDYGKNYIAAQSILMNIWLFFSFFIDGYANAGNAIGGRLLGARDYRNLWELSKKISLYAVLIALILMAICGIFYDEIGWLFNKEATVLALFSSVFWIVLIMQPVNAIAFMFDGIFKGLGEAKYLRNVLLAATFLGFTPTLLISDYFGLKLYAIWMAFFVWMLIRSSALVIQFRRKYLNKEV</sequence>
<name>A0ABU3CB91_9FLAO</name>
<evidence type="ECO:0000313" key="11">
    <source>
        <dbReference type="EMBL" id="MDT0643604.1"/>
    </source>
</evidence>
<feature type="transmembrane region" description="Helical" evidence="10">
    <location>
        <begin position="45"/>
        <end position="64"/>
    </location>
</feature>
<keyword evidence="2" id="KW-0813">Transport</keyword>
<feature type="transmembrane region" description="Helical" evidence="10">
    <location>
        <begin position="85"/>
        <end position="112"/>
    </location>
</feature>
<feature type="transmembrane region" description="Helical" evidence="10">
    <location>
        <begin position="12"/>
        <end position="39"/>
    </location>
</feature>
<evidence type="ECO:0000256" key="10">
    <source>
        <dbReference type="SAM" id="Phobius"/>
    </source>
</evidence>
<comment type="subcellular location">
    <subcellularLocation>
        <location evidence="1">Cell membrane</location>
        <topology evidence="1">Multi-pass membrane protein</topology>
    </subcellularLocation>
</comment>
<evidence type="ECO:0000256" key="2">
    <source>
        <dbReference type="ARBA" id="ARBA00022448"/>
    </source>
</evidence>
<feature type="transmembrane region" description="Helical" evidence="10">
    <location>
        <begin position="132"/>
        <end position="153"/>
    </location>
</feature>
<evidence type="ECO:0000256" key="8">
    <source>
        <dbReference type="ARBA" id="ARBA00023136"/>
    </source>
</evidence>
<evidence type="ECO:0000256" key="3">
    <source>
        <dbReference type="ARBA" id="ARBA00022449"/>
    </source>
</evidence>
<evidence type="ECO:0000256" key="5">
    <source>
        <dbReference type="ARBA" id="ARBA00022692"/>
    </source>
</evidence>
<accession>A0ABU3CB91</accession>
<keyword evidence="7" id="KW-0406">Ion transport</keyword>
<organism evidence="11 12">
    <name type="scientific">Autumnicola tepida</name>
    <dbReference type="NCBI Taxonomy" id="3075595"/>
    <lineage>
        <taxon>Bacteria</taxon>
        <taxon>Pseudomonadati</taxon>
        <taxon>Bacteroidota</taxon>
        <taxon>Flavobacteriia</taxon>
        <taxon>Flavobacteriales</taxon>
        <taxon>Flavobacteriaceae</taxon>
        <taxon>Autumnicola</taxon>
    </lineage>
</organism>
<dbReference type="InterPro" id="IPR050222">
    <property type="entry name" value="MATE_MdtK"/>
</dbReference>
<gene>
    <name evidence="11" type="ORF">RM553_12240</name>
</gene>
<keyword evidence="8 10" id="KW-0472">Membrane</keyword>
<protein>
    <recommendedName>
        <fullName evidence="9">Multidrug-efflux transporter</fullName>
    </recommendedName>
</protein>
<dbReference type="PANTHER" id="PTHR43298:SF2">
    <property type="entry name" value="FMN_FAD EXPORTER YEEO-RELATED"/>
    <property type="match status" value="1"/>
</dbReference>
<keyword evidence="6 10" id="KW-1133">Transmembrane helix</keyword>
<dbReference type="InterPro" id="IPR002528">
    <property type="entry name" value="MATE_fam"/>
</dbReference>
<comment type="caution">
    <text evidence="11">The sequence shown here is derived from an EMBL/GenBank/DDBJ whole genome shotgun (WGS) entry which is preliminary data.</text>
</comment>
<evidence type="ECO:0000256" key="1">
    <source>
        <dbReference type="ARBA" id="ARBA00004651"/>
    </source>
</evidence>
<keyword evidence="12" id="KW-1185">Reference proteome</keyword>